<dbReference type="InterPro" id="IPR027417">
    <property type="entry name" value="P-loop_NTPase"/>
</dbReference>
<dbReference type="PROSITE" id="PS50893">
    <property type="entry name" value="ABC_TRANSPORTER_2"/>
    <property type="match status" value="2"/>
</dbReference>
<evidence type="ECO:0000313" key="6">
    <source>
        <dbReference type="EMBL" id="MEU0156228.1"/>
    </source>
</evidence>
<evidence type="ECO:0000256" key="1">
    <source>
        <dbReference type="ARBA" id="ARBA00022448"/>
    </source>
</evidence>
<dbReference type="InterPro" id="IPR003593">
    <property type="entry name" value="AAA+_ATPase"/>
</dbReference>
<keyword evidence="1" id="KW-0813">Transport</keyword>
<dbReference type="PROSITE" id="PS00211">
    <property type="entry name" value="ABC_TRANSPORTER_1"/>
    <property type="match status" value="1"/>
</dbReference>
<name>A0ABV2VTV5_9ACTN</name>
<protein>
    <submittedName>
        <fullName evidence="6">Sugar ABC transporter ATP-binding protein</fullName>
    </submittedName>
</protein>
<keyword evidence="7" id="KW-1185">Reference proteome</keyword>
<evidence type="ECO:0000313" key="7">
    <source>
        <dbReference type="Proteomes" id="UP001550348"/>
    </source>
</evidence>
<evidence type="ECO:0000256" key="4">
    <source>
        <dbReference type="ARBA" id="ARBA00022840"/>
    </source>
</evidence>
<evidence type="ECO:0000256" key="3">
    <source>
        <dbReference type="ARBA" id="ARBA00022741"/>
    </source>
</evidence>
<accession>A0ABV2VTV5</accession>
<feature type="domain" description="ABC transporter" evidence="5">
    <location>
        <begin position="269"/>
        <end position="509"/>
    </location>
</feature>
<dbReference type="SMART" id="SM00382">
    <property type="entry name" value="AAA"/>
    <property type="match status" value="2"/>
</dbReference>
<dbReference type="PANTHER" id="PTHR43790:SF9">
    <property type="entry name" value="GALACTOFURANOSE TRANSPORTER ATP-BINDING PROTEIN YTFR"/>
    <property type="match status" value="1"/>
</dbReference>
<proteinExistence type="predicted"/>
<dbReference type="Gene3D" id="3.40.50.300">
    <property type="entry name" value="P-loop containing nucleotide triphosphate hydrolases"/>
    <property type="match status" value="2"/>
</dbReference>
<dbReference type="Pfam" id="PF00005">
    <property type="entry name" value="ABC_tran"/>
    <property type="match status" value="2"/>
</dbReference>
<dbReference type="InterPro" id="IPR003439">
    <property type="entry name" value="ABC_transporter-like_ATP-bd"/>
</dbReference>
<keyword evidence="4 6" id="KW-0067">ATP-binding</keyword>
<dbReference type="GO" id="GO:0005524">
    <property type="term" value="F:ATP binding"/>
    <property type="evidence" value="ECO:0007669"/>
    <property type="project" value="UniProtKB-KW"/>
</dbReference>
<comment type="caution">
    <text evidence="6">The sequence shown here is derived from an EMBL/GenBank/DDBJ whole genome shotgun (WGS) entry which is preliminary data.</text>
</comment>
<organism evidence="6 7">
    <name type="scientific">Micromonospora fulviviridis</name>
    <dbReference type="NCBI Taxonomy" id="47860"/>
    <lineage>
        <taxon>Bacteria</taxon>
        <taxon>Bacillati</taxon>
        <taxon>Actinomycetota</taxon>
        <taxon>Actinomycetes</taxon>
        <taxon>Micromonosporales</taxon>
        <taxon>Micromonosporaceae</taxon>
        <taxon>Micromonospora</taxon>
    </lineage>
</organism>
<sequence length="512" mass="55447">MTQLEGGSAHAGQTSPTPLIQTRGIAKTYGAIAALKGVDVTFNRGEVHGLVGANGAGKSTLVRMLAGLEQPDSGQILIRGKSTEISSAVRASGLGFAFIHQELNLVGAFTASQNIMLGSHRGSAIALRRTDGIDPRAREVAHRIGIDFPLDRPVSQLTVHQQWLVSIARALVHDCELIAMDEPTASLDADESARLLKVARDLANQGVAVLFISHRLDEILQICDRVTAFRNGSVSMAITRADITREAIVEAIVGHELVSPRREEAPPSQRGRVVLEVDGLRAGRTLNGASLRLHEGELLGVAGLVGSGRTELARTIFGADGYDTGRMTLFGRDYVPRSIRDAIRNSIAYVSEERRAEALFLDLPITSNLHVATWAKRRFKRLPLISTRKAESDARRICRELGIVVRGGTRKPVGALSGGNQQKVVIGRWLEAQPRVLLLDEPTRGVDIGARAEIYARIRDIARSGMSVIVISSEFEELLECDRVVIMSGGSTKGELSGDEITVKEMLRLCYS</sequence>
<dbReference type="InterPro" id="IPR050107">
    <property type="entry name" value="ABC_carbohydrate_import_ATPase"/>
</dbReference>
<dbReference type="CDD" id="cd03216">
    <property type="entry name" value="ABC_Carb_Monos_I"/>
    <property type="match status" value="1"/>
</dbReference>
<dbReference type="PANTHER" id="PTHR43790">
    <property type="entry name" value="CARBOHYDRATE TRANSPORT ATP-BINDING PROTEIN MG119-RELATED"/>
    <property type="match status" value="1"/>
</dbReference>
<keyword evidence="2" id="KW-0677">Repeat</keyword>
<dbReference type="Proteomes" id="UP001550348">
    <property type="component" value="Unassembled WGS sequence"/>
</dbReference>
<evidence type="ECO:0000259" key="5">
    <source>
        <dbReference type="PROSITE" id="PS50893"/>
    </source>
</evidence>
<gene>
    <name evidence="6" type="ORF">ABZ071_30935</name>
</gene>
<feature type="domain" description="ABC transporter" evidence="5">
    <location>
        <begin position="20"/>
        <end position="256"/>
    </location>
</feature>
<reference evidence="6 7" key="1">
    <citation type="submission" date="2024-06" db="EMBL/GenBank/DDBJ databases">
        <title>The Natural Products Discovery Center: Release of the First 8490 Sequenced Strains for Exploring Actinobacteria Biosynthetic Diversity.</title>
        <authorList>
            <person name="Kalkreuter E."/>
            <person name="Kautsar S.A."/>
            <person name="Yang D."/>
            <person name="Bader C.D."/>
            <person name="Teijaro C.N."/>
            <person name="Fluegel L."/>
            <person name="Davis C.M."/>
            <person name="Simpson J.R."/>
            <person name="Lauterbach L."/>
            <person name="Steele A.D."/>
            <person name="Gui C."/>
            <person name="Meng S."/>
            <person name="Li G."/>
            <person name="Viehrig K."/>
            <person name="Ye F."/>
            <person name="Su P."/>
            <person name="Kiefer A.F."/>
            <person name="Nichols A."/>
            <person name="Cepeda A.J."/>
            <person name="Yan W."/>
            <person name="Fan B."/>
            <person name="Jiang Y."/>
            <person name="Adhikari A."/>
            <person name="Zheng C.-J."/>
            <person name="Schuster L."/>
            <person name="Cowan T.M."/>
            <person name="Smanski M.J."/>
            <person name="Chevrette M.G."/>
            <person name="De Carvalho L.P.S."/>
            <person name="Shen B."/>
        </authorList>
    </citation>
    <scope>NUCLEOTIDE SEQUENCE [LARGE SCALE GENOMIC DNA]</scope>
    <source>
        <strain evidence="6 7">NPDC006286</strain>
    </source>
</reference>
<dbReference type="EMBL" id="JBEXRX010000162">
    <property type="protein sequence ID" value="MEU0156228.1"/>
    <property type="molecule type" value="Genomic_DNA"/>
</dbReference>
<dbReference type="SUPFAM" id="SSF52540">
    <property type="entry name" value="P-loop containing nucleoside triphosphate hydrolases"/>
    <property type="match status" value="2"/>
</dbReference>
<dbReference type="InterPro" id="IPR017871">
    <property type="entry name" value="ABC_transporter-like_CS"/>
</dbReference>
<dbReference type="RefSeq" id="WP_355667759.1">
    <property type="nucleotide sequence ID" value="NZ_JBEXRX010000162.1"/>
</dbReference>
<dbReference type="CDD" id="cd03215">
    <property type="entry name" value="ABC_Carb_Monos_II"/>
    <property type="match status" value="1"/>
</dbReference>
<evidence type="ECO:0000256" key="2">
    <source>
        <dbReference type="ARBA" id="ARBA00022737"/>
    </source>
</evidence>
<keyword evidence="3" id="KW-0547">Nucleotide-binding</keyword>